<evidence type="ECO:0000256" key="1">
    <source>
        <dbReference type="SAM" id="MobiDB-lite"/>
    </source>
</evidence>
<dbReference type="GO" id="GO:0004672">
    <property type="term" value="F:protein kinase activity"/>
    <property type="evidence" value="ECO:0007669"/>
    <property type="project" value="InterPro"/>
</dbReference>
<dbReference type="STRING" id="1325734.A0A428QPD0"/>
<evidence type="ECO:0000259" key="2">
    <source>
        <dbReference type="PROSITE" id="PS50011"/>
    </source>
</evidence>
<sequence>MLPEQIGVRTVMVPDNRTLHRRNIMAVQSAIIRGDTEVLLHNWSVIPAACWEKVRHDNRLLTKRYKIPYSQARFDRRIASRLDDATAKRDLDDVQWEGFRLEFIKILASGGHGYVSLWRVWFEDGSSKKVVIKRALNSHFTPELESRYHLRYAGAEHTCQILDLNIEAMRIQDQVRQRNPLARLRYRNGEFFDAESLQLIVFEYMEYGDMSKVLAKAGHDIVYFSDRALWGIWECLVRGVASVAYVPSFLAMNRDFDKELQTAIDTNRLEPFLAQLEQIQQSHDVHLDMEELNILVGTADSHPYKPIFKLHDLGAFSYTMTDKWKKWDDHQYWRMRAPCKTYRVTPEQVHEDWDQLRTDEGVNPDGTQFAGEDLTQGHPIAGRFGTWTNIFLIGKVMEAAITSICEAYPFEAYHWDSMDGTQSGNTYGWILQDPIYSYVDPSLRDLVMRCQLEMPGERPSITTLLREIAIRKFHPFHDSPEDMAYEWEEFFGPKAPSPIPDPLDDDVADSIEASMAGGVLFPAPTSEPHQHEYQAESAPAERLEYFHQWIDRQARAPVQQQPAAGGQGQHRNPRQPVNLRVPQRIARRPAGGQPAAAAPSWLNPPVDATVVAGDDPDAMDEDEDEEAQEDAAQFWARGRAKVRRARAEPDGSVSESGSDISPVSNARRGVTFDLPKGSTGREKAKKTGSIYDKSKRVLRNRKGPGSRINKRVLEPNPKSLKTGVKMGNLDKFAKSAMDDMPMAIRNLMARTKHLDQRLADGNLPAWAYITAGGK</sequence>
<dbReference type="Proteomes" id="UP000288168">
    <property type="component" value="Unassembled WGS sequence"/>
</dbReference>
<dbReference type="SUPFAM" id="SSF56112">
    <property type="entry name" value="Protein kinase-like (PK-like)"/>
    <property type="match status" value="1"/>
</dbReference>
<proteinExistence type="predicted"/>
<protein>
    <recommendedName>
        <fullName evidence="2">Protein kinase domain-containing protein</fullName>
    </recommendedName>
</protein>
<evidence type="ECO:0000313" key="4">
    <source>
        <dbReference type="Proteomes" id="UP000288168"/>
    </source>
</evidence>
<feature type="compositionally biased region" description="Acidic residues" evidence="1">
    <location>
        <begin position="614"/>
        <end position="629"/>
    </location>
</feature>
<dbReference type="GO" id="GO:0005524">
    <property type="term" value="F:ATP binding"/>
    <property type="evidence" value="ECO:0007669"/>
    <property type="project" value="InterPro"/>
</dbReference>
<dbReference type="PROSITE" id="PS50011">
    <property type="entry name" value="PROTEIN_KINASE_DOM"/>
    <property type="match status" value="1"/>
</dbReference>
<gene>
    <name evidence="3" type="ORF">CEP54_003381</name>
</gene>
<feature type="region of interest" description="Disordered" evidence="1">
    <location>
        <begin position="556"/>
        <end position="631"/>
    </location>
</feature>
<accession>A0A428QPD0</accession>
<comment type="caution">
    <text evidence="3">The sequence shown here is derived from an EMBL/GenBank/DDBJ whole genome shotgun (WGS) entry which is preliminary data.</text>
</comment>
<dbReference type="Gene3D" id="1.10.510.10">
    <property type="entry name" value="Transferase(Phosphotransferase) domain 1"/>
    <property type="match status" value="1"/>
</dbReference>
<feature type="compositionally biased region" description="Polar residues" evidence="1">
    <location>
        <begin position="653"/>
        <end position="664"/>
    </location>
</feature>
<name>A0A428QPD0_9HYPO</name>
<dbReference type="InterPro" id="IPR011009">
    <property type="entry name" value="Kinase-like_dom_sf"/>
</dbReference>
<feature type="compositionally biased region" description="Low complexity" evidence="1">
    <location>
        <begin position="588"/>
        <end position="599"/>
    </location>
</feature>
<feature type="region of interest" description="Disordered" evidence="1">
    <location>
        <begin position="646"/>
        <end position="687"/>
    </location>
</feature>
<dbReference type="OrthoDB" id="4062651at2759"/>
<dbReference type="AlphaFoldDB" id="A0A428QPD0"/>
<dbReference type="EMBL" id="NKCI01000021">
    <property type="protein sequence ID" value="RSL67139.1"/>
    <property type="molecule type" value="Genomic_DNA"/>
</dbReference>
<reference evidence="3 4" key="1">
    <citation type="submission" date="2017-06" db="EMBL/GenBank/DDBJ databases">
        <title>Comparative genomic analysis of Ambrosia Fusariam Clade fungi.</title>
        <authorList>
            <person name="Stajich J.E."/>
            <person name="Carrillo J."/>
            <person name="Kijimoto T."/>
            <person name="Eskalen A."/>
            <person name="O'Donnell K."/>
            <person name="Kasson M."/>
        </authorList>
    </citation>
    <scope>NUCLEOTIDE SEQUENCE [LARGE SCALE GENOMIC DNA]</scope>
    <source>
        <strain evidence="3 4">NRRL62584</strain>
    </source>
</reference>
<feature type="domain" description="Protein kinase" evidence="2">
    <location>
        <begin position="101"/>
        <end position="477"/>
    </location>
</feature>
<organism evidence="3 4">
    <name type="scientific">Fusarium duplospermum</name>
    <dbReference type="NCBI Taxonomy" id="1325734"/>
    <lineage>
        <taxon>Eukaryota</taxon>
        <taxon>Fungi</taxon>
        <taxon>Dikarya</taxon>
        <taxon>Ascomycota</taxon>
        <taxon>Pezizomycotina</taxon>
        <taxon>Sordariomycetes</taxon>
        <taxon>Hypocreomycetidae</taxon>
        <taxon>Hypocreales</taxon>
        <taxon>Nectriaceae</taxon>
        <taxon>Fusarium</taxon>
        <taxon>Fusarium solani species complex</taxon>
    </lineage>
</organism>
<evidence type="ECO:0000313" key="3">
    <source>
        <dbReference type="EMBL" id="RSL67139.1"/>
    </source>
</evidence>
<dbReference type="InterPro" id="IPR000719">
    <property type="entry name" value="Prot_kinase_dom"/>
</dbReference>
<keyword evidence="4" id="KW-1185">Reference proteome</keyword>